<dbReference type="Pfam" id="PF04149">
    <property type="entry name" value="DUF397"/>
    <property type="match status" value="1"/>
</dbReference>
<evidence type="ECO:0000313" key="4">
    <source>
        <dbReference type="Proteomes" id="UP000243528"/>
    </source>
</evidence>
<sequence length="204" mass="21899">MTVLVDAIFNGMQSASSTAGPWRKSSHSDTQDHCVEVAELPGGEVAVRNSRDPQGPALVYTRAEMEAFAAGVKDGEFDWADEDDLSPRSGDAATGTGPLPADAGSGPPAQHRMVDDELQRIADTILTGEAVLDRQAAERLLRVVGAVVALHQSHDVDEHGQCTTCRPKSRLRWAGRHDRRPCSVYATLSTHLGYTPIPSTSSDR</sequence>
<evidence type="ECO:0000313" key="3">
    <source>
        <dbReference type="EMBL" id="PSK96075.1"/>
    </source>
</evidence>
<dbReference type="InterPro" id="IPR007278">
    <property type="entry name" value="DUF397"/>
</dbReference>
<keyword evidence="4" id="KW-1185">Reference proteome</keyword>
<evidence type="ECO:0000259" key="2">
    <source>
        <dbReference type="Pfam" id="PF04149"/>
    </source>
</evidence>
<organism evidence="3 4">
    <name type="scientific">Haloactinopolyspora alba</name>
    <dbReference type="NCBI Taxonomy" id="648780"/>
    <lineage>
        <taxon>Bacteria</taxon>
        <taxon>Bacillati</taxon>
        <taxon>Actinomycetota</taxon>
        <taxon>Actinomycetes</taxon>
        <taxon>Jiangellales</taxon>
        <taxon>Jiangellaceae</taxon>
        <taxon>Haloactinopolyspora</taxon>
    </lineage>
</organism>
<protein>
    <submittedName>
        <fullName evidence="3">Uncharacterized protein DUF397</fullName>
    </submittedName>
</protein>
<feature type="region of interest" description="Disordered" evidence="1">
    <location>
        <begin position="78"/>
        <end position="111"/>
    </location>
</feature>
<feature type="domain" description="DUF397" evidence="2">
    <location>
        <begin position="22"/>
        <end position="73"/>
    </location>
</feature>
<dbReference type="EMBL" id="PYGE01000027">
    <property type="protein sequence ID" value="PSK96075.1"/>
    <property type="molecule type" value="Genomic_DNA"/>
</dbReference>
<gene>
    <name evidence="3" type="ORF">CLV30_12716</name>
</gene>
<reference evidence="3 4" key="1">
    <citation type="submission" date="2018-03" db="EMBL/GenBank/DDBJ databases">
        <title>Genomic Encyclopedia of Archaeal and Bacterial Type Strains, Phase II (KMG-II): from individual species to whole genera.</title>
        <authorList>
            <person name="Goeker M."/>
        </authorList>
    </citation>
    <scope>NUCLEOTIDE SEQUENCE [LARGE SCALE GENOMIC DNA]</scope>
    <source>
        <strain evidence="3 4">DSM 45211</strain>
    </source>
</reference>
<proteinExistence type="predicted"/>
<evidence type="ECO:0000256" key="1">
    <source>
        <dbReference type="SAM" id="MobiDB-lite"/>
    </source>
</evidence>
<name>A0A2P8DFS9_9ACTN</name>
<dbReference type="AlphaFoldDB" id="A0A2P8DFS9"/>
<accession>A0A2P8DFS9</accession>
<comment type="caution">
    <text evidence="3">The sequence shown here is derived from an EMBL/GenBank/DDBJ whole genome shotgun (WGS) entry which is preliminary data.</text>
</comment>
<dbReference type="Proteomes" id="UP000243528">
    <property type="component" value="Unassembled WGS sequence"/>
</dbReference>